<evidence type="ECO:0000256" key="4">
    <source>
        <dbReference type="ARBA" id="ARBA00022989"/>
    </source>
</evidence>
<keyword evidence="4 6" id="KW-1133">Transmembrane helix</keyword>
<dbReference type="InterPro" id="IPR027417">
    <property type="entry name" value="P-loop_NTPase"/>
</dbReference>
<dbReference type="OrthoDB" id="102453at2"/>
<reference evidence="8 9" key="1">
    <citation type="journal article" date="2016" name="Front. Microbiol.">
        <title>Genomic Resource of Rice Seed Associated Bacteria.</title>
        <authorList>
            <person name="Midha S."/>
            <person name="Bansal K."/>
            <person name="Sharma S."/>
            <person name="Kumar N."/>
            <person name="Patil P.P."/>
            <person name="Chaudhry V."/>
            <person name="Patil P.B."/>
        </authorList>
    </citation>
    <scope>NUCLEOTIDE SEQUENCE [LARGE SCALE GENOMIC DNA]</scope>
    <source>
        <strain evidence="8 9">NS226</strain>
    </source>
</reference>
<evidence type="ECO:0000313" key="8">
    <source>
        <dbReference type="EMBL" id="KTQ88022.1"/>
    </source>
</evidence>
<sequence length="582" mass="64350">MMLIDACVDVARAINPFADLHVGYNPRRQPDRAIRHGMAAGLLAALSSLAMLLALTPIPTLRGPIYAIFAPARLLDDLAYRGVVAVWERFWTALLIGIWIGWRTSRRIWRDTPRTEPFTQPDDADPKLFRDELAEIGLNAAFAREAGMNTKPGFAIAPHIVVPPTLENRNMMVLAASGAGKSNIVRPIAQQAIERGDIVVLHCTKGDVTRSLRMEDVILVSPTHRDGWAIDLASIEGPAAVADFAASIIKATDQPFFSDTARLVFADIVMTVIAEHGRNWDARTLLSHVLSEPDEIRARIDRIDLSASPFLAGNSEDGVSRTVEGIIDTMIAGALTTLRPMAYAWSQTPPEKRFSVKRALSPNWTGPKVIIVQSHPDFPDLSASVCGFVLRQICRAVAAPQPSGRARPKVTMVLDEFASMGGRIDGIERSLSVAREHNMTTVIALQSIWQLRQIYGDAAELISDLFQIKIYGRHVAGEAAERVVRDLGKRKIHGTKLNYMPEAKDKRRTVAFEADLPILSTTQLGRILGLFHPLTNRETIRAVLHFAGDAYLLDWPPTRWTRRSEGYVAASWTRTVPNRRNG</sequence>
<proteinExistence type="predicted"/>
<evidence type="ECO:0000256" key="5">
    <source>
        <dbReference type="ARBA" id="ARBA00023136"/>
    </source>
</evidence>
<keyword evidence="5 6" id="KW-0472">Membrane</keyword>
<dbReference type="Pfam" id="PF10412">
    <property type="entry name" value="TrwB_AAD_bind"/>
    <property type="match status" value="1"/>
</dbReference>
<dbReference type="CDD" id="cd01127">
    <property type="entry name" value="TrwB_TraG_TraD_VirD4"/>
    <property type="match status" value="1"/>
</dbReference>
<gene>
    <name evidence="8" type="ORF">NS226_17390</name>
</gene>
<keyword evidence="2" id="KW-1003">Cell membrane</keyword>
<dbReference type="PANTHER" id="PTHR37937">
    <property type="entry name" value="CONJUGATIVE TRANSFER: DNA TRANSPORT"/>
    <property type="match status" value="1"/>
</dbReference>
<evidence type="ECO:0000256" key="6">
    <source>
        <dbReference type="SAM" id="Phobius"/>
    </source>
</evidence>
<dbReference type="PATRIC" id="fig|401562.3.peg.3413"/>
<dbReference type="InterPro" id="IPR019476">
    <property type="entry name" value="T4SS_TraD_DNA-bd"/>
</dbReference>
<dbReference type="SUPFAM" id="SSF52540">
    <property type="entry name" value="P-loop containing nucleoside triphosphate hydrolases"/>
    <property type="match status" value="1"/>
</dbReference>
<dbReference type="Gene3D" id="3.40.50.300">
    <property type="entry name" value="P-loop containing nucleotide triphosphate hydrolases"/>
    <property type="match status" value="2"/>
</dbReference>
<evidence type="ECO:0000313" key="9">
    <source>
        <dbReference type="Proteomes" id="UP000078272"/>
    </source>
</evidence>
<dbReference type="GO" id="GO:0005886">
    <property type="term" value="C:plasma membrane"/>
    <property type="evidence" value="ECO:0007669"/>
    <property type="project" value="UniProtKB-SubCell"/>
</dbReference>
<dbReference type="InterPro" id="IPR051539">
    <property type="entry name" value="T4SS-coupling_protein"/>
</dbReference>
<evidence type="ECO:0000259" key="7">
    <source>
        <dbReference type="Pfam" id="PF10412"/>
    </source>
</evidence>
<keyword evidence="3 6" id="KW-0812">Transmembrane</keyword>
<dbReference type="AlphaFoldDB" id="A0A175R4T5"/>
<accession>A0A175R4T5</accession>
<protein>
    <recommendedName>
        <fullName evidence="7">Type IV secretion system coupling protein TraD DNA-binding domain-containing protein</fullName>
    </recommendedName>
</protein>
<comment type="caution">
    <text evidence="8">The sequence shown here is derived from an EMBL/GenBank/DDBJ whole genome shotgun (WGS) entry which is preliminary data.</text>
</comment>
<feature type="domain" description="Type IV secretion system coupling protein TraD DNA-binding" evidence="7">
    <location>
        <begin position="159"/>
        <end position="512"/>
    </location>
</feature>
<dbReference type="EMBL" id="LDPZ01000043">
    <property type="protein sequence ID" value="KTQ88022.1"/>
    <property type="molecule type" value="Genomic_DNA"/>
</dbReference>
<dbReference type="RefSeq" id="WP_058636024.1">
    <property type="nucleotide sequence ID" value="NZ_LDPZ01000043.1"/>
</dbReference>
<evidence type="ECO:0000256" key="2">
    <source>
        <dbReference type="ARBA" id="ARBA00022475"/>
    </source>
</evidence>
<comment type="subcellular location">
    <subcellularLocation>
        <location evidence="1">Cell membrane</location>
        <topology evidence="1">Multi-pass membrane protein</topology>
    </subcellularLocation>
</comment>
<name>A0A175R4T5_9HYPH</name>
<evidence type="ECO:0000256" key="1">
    <source>
        <dbReference type="ARBA" id="ARBA00004651"/>
    </source>
</evidence>
<dbReference type="PANTHER" id="PTHR37937:SF1">
    <property type="entry name" value="CONJUGATIVE TRANSFER: DNA TRANSPORT"/>
    <property type="match status" value="1"/>
</dbReference>
<evidence type="ECO:0000256" key="3">
    <source>
        <dbReference type="ARBA" id="ARBA00022692"/>
    </source>
</evidence>
<organism evidence="8 9">
    <name type="scientific">Aureimonas ureilytica</name>
    <dbReference type="NCBI Taxonomy" id="401562"/>
    <lineage>
        <taxon>Bacteria</taxon>
        <taxon>Pseudomonadati</taxon>
        <taxon>Pseudomonadota</taxon>
        <taxon>Alphaproteobacteria</taxon>
        <taxon>Hyphomicrobiales</taxon>
        <taxon>Aurantimonadaceae</taxon>
        <taxon>Aureimonas</taxon>
    </lineage>
</organism>
<feature type="transmembrane region" description="Helical" evidence="6">
    <location>
        <begin position="37"/>
        <end position="58"/>
    </location>
</feature>
<dbReference type="Proteomes" id="UP000078272">
    <property type="component" value="Unassembled WGS sequence"/>
</dbReference>